<evidence type="ECO:0000313" key="5">
    <source>
        <dbReference type="EMBL" id="TQB69186.1"/>
    </source>
</evidence>
<dbReference type="Gene3D" id="3.10.450.240">
    <property type="match status" value="1"/>
</dbReference>
<evidence type="ECO:0000256" key="2">
    <source>
        <dbReference type="ARBA" id="ARBA00022946"/>
    </source>
</evidence>
<dbReference type="PANTHER" id="PTHR28554">
    <property type="entry name" value="39S RIBOSOMAL PROTEIN L45, MITOCHONDRIAL"/>
    <property type="match status" value="1"/>
</dbReference>
<keyword evidence="2" id="KW-0809">Transit peptide</keyword>
<feature type="region of interest" description="Disordered" evidence="4">
    <location>
        <begin position="1"/>
        <end position="30"/>
    </location>
</feature>
<evidence type="ECO:0000313" key="6">
    <source>
        <dbReference type="Proteomes" id="UP000319663"/>
    </source>
</evidence>
<protein>
    <recommendedName>
        <fullName evidence="7">Tim44-like domain-containing protein</fullName>
    </recommendedName>
</protein>
<comment type="subcellular location">
    <subcellularLocation>
        <location evidence="1">Mitochondrion</location>
    </subcellularLocation>
</comment>
<accession>A0A507QKX4</accession>
<dbReference type="STRING" id="5098.A0A507QKX4"/>
<comment type="caution">
    <text evidence="5">The sequence shown here is derived from an EMBL/GenBank/DDBJ whole genome shotgun (WGS) entry which is preliminary data.</text>
</comment>
<dbReference type="InterPro" id="IPR051975">
    <property type="entry name" value="mtLSU_mL45"/>
</dbReference>
<reference evidence="5 6" key="1">
    <citation type="submission" date="2019-06" db="EMBL/GenBank/DDBJ databases">
        <title>Wine fermentation using esterase from Monascus purpureus.</title>
        <authorList>
            <person name="Geng C."/>
            <person name="Zhang Y."/>
        </authorList>
    </citation>
    <scope>NUCLEOTIDE SEQUENCE [LARGE SCALE GENOMIC DNA]</scope>
    <source>
        <strain evidence="5">HQ1</strain>
    </source>
</reference>
<evidence type="ECO:0000256" key="4">
    <source>
        <dbReference type="SAM" id="MobiDB-lite"/>
    </source>
</evidence>
<sequence>MRGVPQRLSVAQPAQPTMKTRSKDISRSDLPQDLGLLPGTFIRPLWRDMPSIFQQPRERLAIEWLSVKVAFQNFLGLIYYCKTGERGLPLNLKERRLIGRELHQRMYNAFARGDIFSLRKICCTGLANSLSSQIERRARNERVTWDLQKYIRGPATFFTGIRVVSDRATQIPELEDSGVRQVILRITSRQSTSKYTVPSKREAENSTPTLKSAPVIKDCTEYIVIQKLRWAGEEGEWRIWGHATPSTVEDLESPMFSTKLSLYERLMALKDEVEGGRR</sequence>
<proteinExistence type="predicted"/>
<keyword evidence="3" id="KW-0496">Mitochondrion</keyword>
<keyword evidence="6" id="KW-1185">Reference proteome</keyword>
<dbReference type="GO" id="GO:0005739">
    <property type="term" value="C:mitochondrion"/>
    <property type="evidence" value="ECO:0007669"/>
    <property type="project" value="UniProtKB-SubCell"/>
</dbReference>
<evidence type="ECO:0008006" key="7">
    <source>
        <dbReference type="Google" id="ProtNLM"/>
    </source>
</evidence>
<evidence type="ECO:0000256" key="3">
    <source>
        <dbReference type="ARBA" id="ARBA00023128"/>
    </source>
</evidence>
<name>A0A507QKX4_MONPU</name>
<dbReference type="Proteomes" id="UP000319663">
    <property type="component" value="Unassembled WGS sequence"/>
</dbReference>
<organism evidence="5 6">
    <name type="scientific">Monascus purpureus</name>
    <name type="common">Red mold</name>
    <name type="synonym">Monascus anka</name>
    <dbReference type="NCBI Taxonomy" id="5098"/>
    <lineage>
        <taxon>Eukaryota</taxon>
        <taxon>Fungi</taxon>
        <taxon>Dikarya</taxon>
        <taxon>Ascomycota</taxon>
        <taxon>Pezizomycotina</taxon>
        <taxon>Eurotiomycetes</taxon>
        <taxon>Eurotiomycetidae</taxon>
        <taxon>Eurotiales</taxon>
        <taxon>Aspergillaceae</taxon>
        <taxon>Monascus</taxon>
    </lineage>
</organism>
<dbReference type="EMBL" id="VIFY01000167">
    <property type="protein sequence ID" value="TQB69186.1"/>
    <property type="molecule type" value="Genomic_DNA"/>
</dbReference>
<gene>
    <name evidence="5" type="ORF">MPDQ_002194</name>
</gene>
<evidence type="ECO:0000256" key="1">
    <source>
        <dbReference type="ARBA" id="ARBA00004173"/>
    </source>
</evidence>
<dbReference type="AlphaFoldDB" id="A0A507QKX4"/>
<dbReference type="PANTHER" id="PTHR28554:SF1">
    <property type="entry name" value="LARGE RIBOSOMAL SUBUNIT PROTEIN ML45"/>
    <property type="match status" value="1"/>
</dbReference>